<dbReference type="RefSeq" id="XP_004039452.1">
    <property type="nucleotide sequence ID" value="XM_004039404.1"/>
</dbReference>
<feature type="coiled-coil region" evidence="1">
    <location>
        <begin position="122"/>
        <end position="149"/>
    </location>
</feature>
<keyword evidence="3" id="KW-1185">Reference proteome</keyword>
<evidence type="ECO:0000256" key="1">
    <source>
        <dbReference type="SAM" id="Coils"/>
    </source>
</evidence>
<dbReference type="eggNOG" id="KOG3595">
    <property type="taxonomic scope" value="Eukaryota"/>
</dbReference>
<dbReference type="InParanoid" id="G0QKV6"/>
<dbReference type="OMA" id="GKEHENT"/>
<organism evidence="2 3">
    <name type="scientific">Ichthyophthirius multifiliis</name>
    <name type="common">White spot disease agent</name>
    <name type="synonym">Ich</name>
    <dbReference type="NCBI Taxonomy" id="5932"/>
    <lineage>
        <taxon>Eukaryota</taxon>
        <taxon>Sar</taxon>
        <taxon>Alveolata</taxon>
        <taxon>Ciliophora</taxon>
        <taxon>Intramacronucleata</taxon>
        <taxon>Oligohymenophorea</taxon>
        <taxon>Hymenostomatida</taxon>
        <taxon>Ophryoglenina</taxon>
        <taxon>Ichthyophthirius</taxon>
    </lineage>
</organism>
<dbReference type="OrthoDB" id="323934at2759"/>
<accession>G0QKV6</accession>
<gene>
    <name evidence="2" type="ORF">IMG5_022740</name>
</gene>
<protein>
    <recommendedName>
        <fullName evidence="4">Dynein heavy chain tail domain-containing protein</fullName>
    </recommendedName>
</protein>
<dbReference type="STRING" id="857967.G0QKV6"/>
<dbReference type="Proteomes" id="UP000008983">
    <property type="component" value="Unassembled WGS sequence"/>
</dbReference>
<dbReference type="EMBL" id="GL983198">
    <property type="protein sequence ID" value="EGR34148.1"/>
    <property type="molecule type" value="Genomic_DNA"/>
</dbReference>
<sequence>MDQRKQYLIQCITKLLKLEEEPRSLIKSPILEDFIDNNDKKSIALVYLSGKGFKIYKYQEVLAQDNQLITICKNTGDYISEDNINKVISISLMSSDPINQFYQHLTQFYMPALKDKMQPNMNKMLEQLMENLDNSLNGNENDLDEKNVKNINKPSDEFEFWQRYLTSVNSANTQKRIQYYINQFSQIEGWKDLRKIESQKMEELIDKTADVIDKIWNVDNSYPEIRMRKLIDTFISQCSQKLILELKPDEIWDLNSYKIKSKLIEGQKYIKYLNDTINQYVTQLWTERKWMSGSFDFSASNNLIQRINEIVEFREQYEELNKILNLKRDFDLAFNHFKSINSLSSPNDIWNTQKSKFNQQMEEIEDEIYKFFKKEIFTQNTSKENPIQVLREMQNWNGLLSRQKIMKKLMPERHLVLVSLLQICEKIKDEFESKSGQNLDLSLGMEIIPQGHNFRKF</sequence>
<name>G0QKV6_ICHMU</name>
<reference evidence="2 3" key="1">
    <citation type="submission" date="2011-07" db="EMBL/GenBank/DDBJ databases">
        <authorList>
            <person name="Coyne R."/>
            <person name="Brami D."/>
            <person name="Johnson J."/>
            <person name="Hostetler J."/>
            <person name="Hannick L."/>
            <person name="Clark T."/>
            <person name="Cassidy-Hanley D."/>
            <person name="Inman J."/>
        </authorList>
    </citation>
    <scope>NUCLEOTIDE SEQUENCE [LARGE SCALE GENOMIC DNA]</scope>
    <source>
        <strain evidence="2 3">G5</strain>
    </source>
</reference>
<dbReference type="GeneID" id="14910337"/>
<evidence type="ECO:0000313" key="2">
    <source>
        <dbReference type="EMBL" id="EGR34148.1"/>
    </source>
</evidence>
<evidence type="ECO:0008006" key="4">
    <source>
        <dbReference type="Google" id="ProtNLM"/>
    </source>
</evidence>
<proteinExistence type="predicted"/>
<keyword evidence="1" id="KW-0175">Coiled coil</keyword>
<evidence type="ECO:0000313" key="3">
    <source>
        <dbReference type="Proteomes" id="UP000008983"/>
    </source>
</evidence>
<dbReference type="AlphaFoldDB" id="G0QKV6"/>